<evidence type="ECO:0000256" key="1">
    <source>
        <dbReference type="SAM" id="MobiDB-lite"/>
    </source>
</evidence>
<evidence type="ECO:0000313" key="3">
    <source>
        <dbReference type="Proteomes" id="UP001212123"/>
    </source>
</evidence>
<organism evidence="2 3">
    <name type="scientific">Dolichospermum circinale CS-537/01</name>
    <dbReference type="NCBI Taxonomy" id="3021739"/>
    <lineage>
        <taxon>Bacteria</taxon>
        <taxon>Bacillati</taxon>
        <taxon>Cyanobacteriota</taxon>
        <taxon>Cyanophyceae</taxon>
        <taxon>Nostocales</taxon>
        <taxon>Aphanizomenonaceae</taxon>
        <taxon>Dolichospermum</taxon>
        <taxon>Dolichospermum circinale</taxon>
    </lineage>
</organism>
<accession>A0ABT5A3N4</accession>
<keyword evidence="3" id="KW-1185">Reference proteome</keyword>
<dbReference type="EMBL" id="JAQMTU010000037">
    <property type="protein sequence ID" value="MDB9486139.1"/>
    <property type="molecule type" value="Genomic_DNA"/>
</dbReference>
<evidence type="ECO:0000313" key="2">
    <source>
        <dbReference type="EMBL" id="MDB9486139.1"/>
    </source>
</evidence>
<feature type="region of interest" description="Disordered" evidence="1">
    <location>
        <begin position="47"/>
        <end position="67"/>
    </location>
</feature>
<feature type="compositionally biased region" description="Polar residues" evidence="1">
    <location>
        <begin position="48"/>
        <end position="67"/>
    </location>
</feature>
<name>A0ABT5A3N4_9CYAN</name>
<sequence>MKNFKHLANNISKEDLLEVLSRLLPQRSQFYAKVIVADLENLPRLRGNLTNSQPQSEESSIQNSTIKSQTTHSSSYVSSFSVEIIKAELTTDVRDTVEKIAIACIKSHQKLAENIAQLWDGFDIPDRLLILIPETWENLKETIEMLTNVAQKTAGKTCELGFIQFGNGYFSRCENNDQPTSVLSVASFAASLHLERPKLKIRVVEFDHRLSLEIINQKIKAEFTTSDNYSVAGYNCESQRHQMLYDLAQKKSQSRNVNLTSEDVIIVTGGAKGITAECAIALAEKYHCKMALVGMLFLTKR</sequence>
<dbReference type="RefSeq" id="WP_271805075.1">
    <property type="nucleotide sequence ID" value="NZ_JAQMTU010000037.1"/>
</dbReference>
<dbReference type="Gene3D" id="3.40.50.720">
    <property type="entry name" value="NAD(P)-binding Rossmann-like Domain"/>
    <property type="match status" value="1"/>
</dbReference>
<protein>
    <submittedName>
        <fullName evidence="2">Uncharacterized protein</fullName>
    </submittedName>
</protein>
<comment type="caution">
    <text evidence="2">The sequence shown here is derived from an EMBL/GenBank/DDBJ whole genome shotgun (WGS) entry which is preliminary data.</text>
</comment>
<dbReference type="Proteomes" id="UP001212123">
    <property type="component" value="Unassembled WGS sequence"/>
</dbReference>
<reference evidence="2 3" key="1">
    <citation type="submission" date="2023-01" db="EMBL/GenBank/DDBJ databases">
        <title>Genomes from the Australian National Cyanobacteria Reference Collection.</title>
        <authorList>
            <person name="Willis A."/>
            <person name="Lee E.M.F."/>
        </authorList>
    </citation>
    <scope>NUCLEOTIDE SEQUENCE [LARGE SCALE GENOMIC DNA]</scope>
    <source>
        <strain evidence="2 3">CS-537/01</strain>
    </source>
</reference>
<gene>
    <name evidence="2" type="ORF">PN492_06195</name>
</gene>
<proteinExistence type="predicted"/>